<reference evidence="2 3" key="1">
    <citation type="submission" date="2018-11" db="EMBL/GenBank/DDBJ databases">
        <title>Gemmobacter sp. nov., YIM 102744-1 draft genome.</title>
        <authorList>
            <person name="Li G."/>
            <person name="Jiang Y."/>
        </authorList>
    </citation>
    <scope>NUCLEOTIDE SEQUENCE [LARGE SCALE GENOMIC DNA]</scope>
    <source>
        <strain evidence="2 3">YIM 102744-1</strain>
    </source>
</reference>
<sequence>MVKGYKDLLAEAEAVVTSMTLQEAAALRGDPGVVLVDIRDPRELEREGVIPGAFHAPRGMLEFWIDPESPYHKPVFAEDKTFVFFCAGGLRSLLAAKVAQEMGLQARSMREGFGGWKAAGLPVAEKLSKG</sequence>
<dbReference type="InterPro" id="IPR036873">
    <property type="entry name" value="Rhodanese-like_dom_sf"/>
</dbReference>
<feature type="domain" description="Rhodanese" evidence="1">
    <location>
        <begin position="29"/>
        <end position="125"/>
    </location>
</feature>
<dbReference type="Proteomes" id="UP000282125">
    <property type="component" value="Unassembled WGS sequence"/>
</dbReference>
<protein>
    <submittedName>
        <fullName evidence="2">Rhodanese-like domain-containing protein</fullName>
    </submittedName>
</protein>
<dbReference type="EMBL" id="RRAZ01000006">
    <property type="protein sequence ID" value="RRH76599.1"/>
    <property type="molecule type" value="Genomic_DNA"/>
</dbReference>
<dbReference type="GO" id="GO:0004792">
    <property type="term" value="F:thiosulfate-cyanide sulfurtransferase activity"/>
    <property type="evidence" value="ECO:0007669"/>
    <property type="project" value="TreeGrafter"/>
</dbReference>
<evidence type="ECO:0000313" key="3">
    <source>
        <dbReference type="Proteomes" id="UP000282125"/>
    </source>
</evidence>
<evidence type="ECO:0000259" key="1">
    <source>
        <dbReference type="PROSITE" id="PS50206"/>
    </source>
</evidence>
<proteinExistence type="predicted"/>
<dbReference type="PANTHER" id="PTHR44086:SF13">
    <property type="entry name" value="THIOSULFATE SULFURTRANSFERASE PSPE"/>
    <property type="match status" value="1"/>
</dbReference>
<organism evidence="2 3">
    <name type="scientific">Falsigemmobacter faecalis</name>
    <dbReference type="NCBI Taxonomy" id="2488730"/>
    <lineage>
        <taxon>Bacteria</taxon>
        <taxon>Pseudomonadati</taxon>
        <taxon>Pseudomonadota</taxon>
        <taxon>Alphaproteobacteria</taxon>
        <taxon>Rhodobacterales</taxon>
        <taxon>Paracoccaceae</taxon>
        <taxon>Falsigemmobacter</taxon>
    </lineage>
</organism>
<dbReference type="SMART" id="SM00450">
    <property type="entry name" value="RHOD"/>
    <property type="match status" value="1"/>
</dbReference>
<dbReference type="RefSeq" id="WP_124963986.1">
    <property type="nucleotide sequence ID" value="NZ_RRAZ01000006.1"/>
</dbReference>
<dbReference type="Gene3D" id="3.40.250.10">
    <property type="entry name" value="Rhodanese-like domain"/>
    <property type="match status" value="1"/>
</dbReference>
<dbReference type="PANTHER" id="PTHR44086">
    <property type="entry name" value="THIOSULFATE SULFURTRANSFERASE RDL2, MITOCHONDRIAL-RELATED"/>
    <property type="match status" value="1"/>
</dbReference>
<dbReference type="Pfam" id="PF00581">
    <property type="entry name" value="Rhodanese"/>
    <property type="match status" value="1"/>
</dbReference>
<dbReference type="InterPro" id="IPR001763">
    <property type="entry name" value="Rhodanese-like_dom"/>
</dbReference>
<keyword evidence="3" id="KW-1185">Reference proteome</keyword>
<dbReference type="AlphaFoldDB" id="A0A3P3DQU9"/>
<dbReference type="PROSITE" id="PS50206">
    <property type="entry name" value="RHODANESE_3"/>
    <property type="match status" value="1"/>
</dbReference>
<gene>
    <name evidence="2" type="ORF">EG244_05360</name>
</gene>
<name>A0A3P3DQU9_9RHOB</name>
<comment type="caution">
    <text evidence="2">The sequence shown here is derived from an EMBL/GenBank/DDBJ whole genome shotgun (WGS) entry which is preliminary data.</text>
</comment>
<accession>A0A3P3DQU9</accession>
<dbReference type="SUPFAM" id="SSF52821">
    <property type="entry name" value="Rhodanese/Cell cycle control phosphatase"/>
    <property type="match status" value="1"/>
</dbReference>
<evidence type="ECO:0000313" key="2">
    <source>
        <dbReference type="EMBL" id="RRH76599.1"/>
    </source>
</evidence>
<dbReference type="CDD" id="cd01447">
    <property type="entry name" value="Polysulfide_ST"/>
    <property type="match status" value="1"/>
</dbReference>
<dbReference type="OrthoDB" id="9807812at2"/>